<accession>A0A8S5N2T1</accession>
<sequence length="29" mass="3074">MIESAGTFHLSPASCVVITSVNFIIILPI</sequence>
<feature type="transmembrane region" description="Helical" evidence="1">
    <location>
        <begin position="6"/>
        <end position="27"/>
    </location>
</feature>
<reference evidence="2" key="1">
    <citation type="journal article" date="2021" name="Proc. Natl. Acad. Sci. U.S.A.">
        <title>A Catalog of Tens of Thousands of Viruses from Human Metagenomes Reveals Hidden Associations with Chronic Diseases.</title>
        <authorList>
            <person name="Tisza M.J."/>
            <person name="Buck C.B."/>
        </authorList>
    </citation>
    <scope>NUCLEOTIDE SEQUENCE</scope>
    <source>
        <strain evidence="2">Ctikv1</strain>
    </source>
</reference>
<keyword evidence="1" id="KW-1133">Transmembrane helix</keyword>
<proteinExistence type="predicted"/>
<evidence type="ECO:0000313" key="2">
    <source>
        <dbReference type="EMBL" id="DAD88732.1"/>
    </source>
</evidence>
<evidence type="ECO:0000256" key="1">
    <source>
        <dbReference type="SAM" id="Phobius"/>
    </source>
</evidence>
<dbReference type="EMBL" id="BK015046">
    <property type="protein sequence ID" value="DAD88732.1"/>
    <property type="molecule type" value="Genomic_DNA"/>
</dbReference>
<keyword evidence="1" id="KW-0812">Transmembrane</keyword>
<keyword evidence="1" id="KW-0472">Membrane</keyword>
<protein>
    <submittedName>
        <fullName evidence="2">Uncharacterized protein</fullName>
    </submittedName>
</protein>
<organism evidence="2">
    <name type="scientific">Caudovirales sp. ctikv1</name>
    <dbReference type="NCBI Taxonomy" id="2826781"/>
    <lineage>
        <taxon>Viruses</taxon>
        <taxon>Duplodnaviria</taxon>
        <taxon>Heunggongvirae</taxon>
        <taxon>Uroviricota</taxon>
        <taxon>Caudoviricetes</taxon>
    </lineage>
</organism>
<name>A0A8S5N2T1_9CAUD</name>